<dbReference type="Pfam" id="PF01381">
    <property type="entry name" value="HTH_3"/>
    <property type="match status" value="1"/>
</dbReference>
<dbReference type="AlphaFoldDB" id="A0A388SG56"/>
<comment type="caution">
    <text evidence="2">The sequence shown here is derived from an EMBL/GenBank/DDBJ whole genome shotgun (WGS) entry which is preliminary data.</text>
</comment>
<gene>
    <name evidence="2" type="ORF">MESMUL_17740</name>
</gene>
<name>A0A388SG56_9BURK</name>
<organism evidence="2 3">
    <name type="scientific">Mesosutterella multiformis</name>
    <dbReference type="NCBI Taxonomy" id="2259133"/>
    <lineage>
        <taxon>Bacteria</taxon>
        <taxon>Pseudomonadati</taxon>
        <taxon>Pseudomonadota</taxon>
        <taxon>Betaproteobacteria</taxon>
        <taxon>Burkholderiales</taxon>
        <taxon>Sutterellaceae</taxon>
        <taxon>Mesosutterella</taxon>
    </lineage>
</organism>
<dbReference type="RefSeq" id="WP_116270690.1">
    <property type="nucleotide sequence ID" value="NZ_BGZJ01000002.1"/>
</dbReference>
<evidence type="ECO:0000259" key="1">
    <source>
        <dbReference type="PROSITE" id="PS50943"/>
    </source>
</evidence>
<evidence type="ECO:0000313" key="2">
    <source>
        <dbReference type="EMBL" id="GBO94420.1"/>
    </source>
</evidence>
<dbReference type="InterPro" id="IPR001387">
    <property type="entry name" value="Cro/C1-type_HTH"/>
</dbReference>
<protein>
    <recommendedName>
        <fullName evidence="1">HTH cro/C1-type domain-containing protein</fullName>
    </recommendedName>
</protein>
<dbReference type="SMART" id="SM00530">
    <property type="entry name" value="HTH_XRE"/>
    <property type="match status" value="1"/>
</dbReference>
<accession>A0A401LIN3</accession>
<dbReference type="PROSITE" id="PS50943">
    <property type="entry name" value="HTH_CROC1"/>
    <property type="match status" value="1"/>
</dbReference>
<feature type="domain" description="HTH cro/C1-type" evidence="1">
    <location>
        <begin position="7"/>
        <end position="68"/>
    </location>
</feature>
<dbReference type="EMBL" id="BGZJ01000002">
    <property type="protein sequence ID" value="GBO94420.1"/>
    <property type="molecule type" value="Genomic_DNA"/>
</dbReference>
<dbReference type="Proteomes" id="UP000266091">
    <property type="component" value="Unassembled WGS sequence"/>
</dbReference>
<proteinExistence type="predicted"/>
<keyword evidence="3" id="KW-1185">Reference proteome</keyword>
<dbReference type="OrthoDB" id="9155304at2"/>
<sequence length="117" mass="13486">MDFGTYIREARLRLQEEDRRTYSLRQVAERVGIEPSYLSKIERGIFPPPSEETIVLIAQELHEDKDVLLAMAGKLSSDLKAIITARPKLFAQVLRQMKQMPDDAILEISREVKDGDW</sequence>
<dbReference type="InterPro" id="IPR010982">
    <property type="entry name" value="Lambda_DNA-bd_dom_sf"/>
</dbReference>
<dbReference type="Gene3D" id="1.10.260.40">
    <property type="entry name" value="lambda repressor-like DNA-binding domains"/>
    <property type="match status" value="1"/>
</dbReference>
<accession>A0A388SG56</accession>
<dbReference type="CDD" id="cd00093">
    <property type="entry name" value="HTH_XRE"/>
    <property type="match status" value="1"/>
</dbReference>
<dbReference type="SUPFAM" id="SSF47413">
    <property type="entry name" value="lambda repressor-like DNA-binding domains"/>
    <property type="match status" value="1"/>
</dbReference>
<reference evidence="2 3" key="1">
    <citation type="journal article" date="2018" name="Int. J. Syst. Evol. Microbiol.">
        <title>Mesosutterella multiformis gen. nov., sp. nov., a member of the family Sutterellaceae and Sutterella megalosphaeroides sp. nov., isolated from human faeces.</title>
        <authorList>
            <person name="Sakamoto M."/>
            <person name="Ikeyama N."/>
            <person name="Kunihiro T."/>
            <person name="Iino T."/>
            <person name="Yuki M."/>
            <person name="Ohkuma M."/>
        </authorList>
    </citation>
    <scope>NUCLEOTIDE SEQUENCE [LARGE SCALE GENOMIC DNA]</scope>
    <source>
        <strain evidence="2 3">4NBBH2</strain>
    </source>
</reference>
<evidence type="ECO:0000313" key="3">
    <source>
        <dbReference type="Proteomes" id="UP000266091"/>
    </source>
</evidence>
<dbReference type="GO" id="GO:0003677">
    <property type="term" value="F:DNA binding"/>
    <property type="evidence" value="ECO:0007669"/>
    <property type="project" value="InterPro"/>
</dbReference>